<evidence type="ECO:0000256" key="3">
    <source>
        <dbReference type="ARBA" id="ARBA00007131"/>
    </source>
</evidence>
<dbReference type="SUPFAM" id="SSF52922">
    <property type="entry name" value="TK C-terminal domain-like"/>
    <property type="match status" value="1"/>
</dbReference>
<keyword evidence="9" id="KW-0786">Thiamine pyrophosphate</keyword>
<dbReference type="InterPro" id="IPR055152">
    <property type="entry name" value="Transketolase-like_C_2"/>
</dbReference>
<protein>
    <recommendedName>
        <fullName evidence="5">transketolase</fullName>
        <ecNumber evidence="5">2.2.1.1</ecNumber>
    </recommendedName>
</protein>
<feature type="domain" description="Transketolase-like pyrimidine-binding" evidence="10">
    <location>
        <begin position="1"/>
        <end position="84"/>
    </location>
</feature>
<comment type="subunit">
    <text evidence="4">Homodimer.</text>
</comment>
<dbReference type="Gene3D" id="3.40.50.920">
    <property type="match status" value="1"/>
</dbReference>
<keyword evidence="8" id="KW-0460">Magnesium</keyword>
<dbReference type="GO" id="GO:0046872">
    <property type="term" value="F:metal ion binding"/>
    <property type="evidence" value="ECO:0007669"/>
    <property type="project" value="UniProtKB-KW"/>
</dbReference>
<evidence type="ECO:0000256" key="6">
    <source>
        <dbReference type="ARBA" id="ARBA00022679"/>
    </source>
</evidence>
<evidence type="ECO:0000256" key="5">
    <source>
        <dbReference type="ARBA" id="ARBA00013152"/>
    </source>
</evidence>
<keyword evidence="7" id="KW-0479">Metal-binding</keyword>
<comment type="similarity">
    <text evidence="3">Belongs to the transketolase family.</text>
</comment>
<proteinExistence type="inferred from homology"/>
<dbReference type="InterPro" id="IPR009014">
    <property type="entry name" value="Transketo_C/PFOR_II"/>
</dbReference>
<dbReference type="PANTHER" id="PTHR43522">
    <property type="entry name" value="TRANSKETOLASE"/>
    <property type="match status" value="1"/>
</dbReference>
<dbReference type="Gene3D" id="3.40.50.970">
    <property type="match status" value="1"/>
</dbReference>
<dbReference type="PROSITE" id="PS00802">
    <property type="entry name" value="TRANSKETOLASE_2"/>
    <property type="match status" value="1"/>
</dbReference>
<name>A0A6J6GWG2_9ZZZZ</name>
<dbReference type="InterPro" id="IPR033247">
    <property type="entry name" value="Transketolase_fam"/>
</dbReference>
<dbReference type="EC" id="2.2.1.1" evidence="5"/>
<evidence type="ECO:0000256" key="2">
    <source>
        <dbReference type="ARBA" id="ARBA00001964"/>
    </source>
</evidence>
<organism evidence="11">
    <name type="scientific">freshwater metagenome</name>
    <dbReference type="NCBI Taxonomy" id="449393"/>
    <lineage>
        <taxon>unclassified sequences</taxon>
        <taxon>metagenomes</taxon>
        <taxon>ecological metagenomes</taxon>
    </lineage>
</organism>
<comment type="cofactor">
    <cofactor evidence="1">
        <name>Mg(2+)</name>
        <dbReference type="ChEBI" id="CHEBI:18420"/>
    </cofactor>
</comment>
<evidence type="ECO:0000256" key="9">
    <source>
        <dbReference type="ARBA" id="ARBA00023052"/>
    </source>
</evidence>
<dbReference type="CDD" id="cd07033">
    <property type="entry name" value="TPP_PYR_DXS_TK_like"/>
    <property type="match status" value="1"/>
</dbReference>
<gene>
    <name evidence="11" type="ORF">UFOPK1835_00656</name>
</gene>
<dbReference type="GO" id="GO:0005829">
    <property type="term" value="C:cytosol"/>
    <property type="evidence" value="ECO:0007669"/>
    <property type="project" value="TreeGrafter"/>
</dbReference>
<evidence type="ECO:0000256" key="1">
    <source>
        <dbReference type="ARBA" id="ARBA00001946"/>
    </source>
</evidence>
<dbReference type="AlphaFoldDB" id="A0A6J6GWG2"/>
<dbReference type="InterPro" id="IPR005475">
    <property type="entry name" value="Transketolase-like_Pyr-bd"/>
</dbReference>
<dbReference type="InterPro" id="IPR029061">
    <property type="entry name" value="THDP-binding"/>
</dbReference>
<dbReference type="SUPFAM" id="SSF52518">
    <property type="entry name" value="Thiamin diphosphate-binding fold (THDP-binding)"/>
    <property type="match status" value="1"/>
</dbReference>
<dbReference type="GO" id="GO:0004802">
    <property type="term" value="F:transketolase activity"/>
    <property type="evidence" value="ECO:0007669"/>
    <property type="project" value="UniProtKB-EC"/>
</dbReference>
<dbReference type="Pfam" id="PF02779">
    <property type="entry name" value="Transket_pyr"/>
    <property type="match status" value="1"/>
</dbReference>
<dbReference type="PANTHER" id="PTHR43522:SF2">
    <property type="entry name" value="TRANSKETOLASE 1-RELATED"/>
    <property type="match status" value="1"/>
</dbReference>
<evidence type="ECO:0000256" key="8">
    <source>
        <dbReference type="ARBA" id="ARBA00022842"/>
    </source>
</evidence>
<dbReference type="EMBL" id="CAEZUP010000020">
    <property type="protein sequence ID" value="CAB4604273.1"/>
    <property type="molecule type" value="Genomic_DNA"/>
</dbReference>
<reference evidence="11" key="1">
    <citation type="submission" date="2020-05" db="EMBL/GenBank/DDBJ databases">
        <authorList>
            <person name="Chiriac C."/>
            <person name="Salcher M."/>
            <person name="Ghai R."/>
            <person name="Kavagutti S V."/>
        </authorList>
    </citation>
    <scope>NUCLEOTIDE SEQUENCE</scope>
</reference>
<comment type="cofactor">
    <cofactor evidence="2">
        <name>thiamine diphosphate</name>
        <dbReference type="ChEBI" id="CHEBI:58937"/>
    </cofactor>
</comment>
<dbReference type="Pfam" id="PF22613">
    <property type="entry name" value="Transketolase_C_1"/>
    <property type="match status" value="1"/>
</dbReference>
<dbReference type="SMART" id="SM00861">
    <property type="entry name" value="Transket_pyr"/>
    <property type="match status" value="1"/>
</dbReference>
<dbReference type="InterPro" id="IPR020826">
    <property type="entry name" value="Transketolase_BS"/>
</dbReference>
<accession>A0A6J6GWG2</accession>
<dbReference type="GO" id="GO:0006098">
    <property type="term" value="P:pentose-phosphate shunt"/>
    <property type="evidence" value="ECO:0007669"/>
    <property type="project" value="TreeGrafter"/>
</dbReference>
<evidence type="ECO:0000313" key="11">
    <source>
        <dbReference type="EMBL" id="CAB4604273.1"/>
    </source>
</evidence>
<keyword evidence="6" id="KW-0808">Transferase</keyword>
<evidence type="ECO:0000256" key="7">
    <source>
        <dbReference type="ARBA" id="ARBA00022723"/>
    </source>
</evidence>
<evidence type="ECO:0000259" key="10">
    <source>
        <dbReference type="SMART" id="SM00861"/>
    </source>
</evidence>
<evidence type="ECO:0000256" key="4">
    <source>
        <dbReference type="ARBA" id="ARBA00011738"/>
    </source>
</evidence>
<sequence>MRPAVRLAALSDLHVIYSWTHDSVGVGEDGPTHQPIEHLSSLRAMPKLRVIRPADANETAQAWRIAVEKGGPTALILSRQNLPVLAGTAGNTDVELGAYTLVSTDGEPDVVLIGTGSEVQLCVAAAERLAGEGIAARVVSMPCWELFEEQDDDYQDLILGIGIPSVSVEAGTTFGWAKWATASVGIDHFGASAPGPELMERFGMTVDNVVDHARLVLN</sequence>
<dbReference type="FunFam" id="3.40.50.920:FF:000003">
    <property type="entry name" value="Transketolase"/>
    <property type="match status" value="1"/>
</dbReference>